<keyword evidence="2" id="KW-0067">ATP-binding</keyword>
<dbReference type="FunFam" id="3.40.50.300:FF:000006">
    <property type="entry name" value="DNA-binding transcriptional regulator NtrC"/>
    <property type="match status" value="1"/>
</dbReference>
<dbReference type="GO" id="GO:0043565">
    <property type="term" value="F:sequence-specific DNA binding"/>
    <property type="evidence" value="ECO:0007669"/>
    <property type="project" value="InterPro"/>
</dbReference>
<dbReference type="RefSeq" id="WP_145026326.1">
    <property type="nucleotide sequence ID" value="NZ_VLLN01000057.1"/>
</dbReference>
<dbReference type="InterPro" id="IPR058031">
    <property type="entry name" value="AAA_lid_NorR"/>
</dbReference>
<dbReference type="PRINTS" id="PR01590">
    <property type="entry name" value="HTHFIS"/>
</dbReference>
<evidence type="ECO:0000259" key="6">
    <source>
        <dbReference type="PROSITE" id="PS50045"/>
    </source>
</evidence>
<evidence type="ECO:0000313" key="7">
    <source>
        <dbReference type="EMBL" id="TWJ11202.1"/>
    </source>
</evidence>
<gene>
    <name evidence="7" type="ORF">JN12_04053</name>
</gene>
<dbReference type="InterPro" id="IPR009057">
    <property type="entry name" value="Homeodomain-like_sf"/>
</dbReference>
<name>A0A562V051_9BACT</name>
<dbReference type="PROSITE" id="PS50045">
    <property type="entry name" value="SIGMA54_INTERACT_4"/>
    <property type="match status" value="1"/>
</dbReference>
<dbReference type="GO" id="GO:0005524">
    <property type="term" value="F:ATP binding"/>
    <property type="evidence" value="ECO:0007669"/>
    <property type="project" value="UniProtKB-KW"/>
</dbReference>
<dbReference type="Pfam" id="PF01590">
    <property type="entry name" value="GAF"/>
    <property type="match status" value="1"/>
</dbReference>
<keyword evidence="5" id="KW-0804">Transcription</keyword>
<protein>
    <submittedName>
        <fullName evidence="7">GAF modulated sigma54 specific transcriptional regulator, Fis family</fullName>
    </submittedName>
</protein>
<dbReference type="InterPro" id="IPR002078">
    <property type="entry name" value="Sigma_54_int"/>
</dbReference>
<dbReference type="EMBL" id="VLLN01000057">
    <property type="protein sequence ID" value="TWJ11202.1"/>
    <property type="molecule type" value="Genomic_DNA"/>
</dbReference>
<dbReference type="SMART" id="SM00382">
    <property type="entry name" value="AAA"/>
    <property type="match status" value="1"/>
</dbReference>
<dbReference type="CDD" id="cd00009">
    <property type="entry name" value="AAA"/>
    <property type="match status" value="1"/>
</dbReference>
<dbReference type="Proteomes" id="UP000319449">
    <property type="component" value="Unassembled WGS sequence"/>
</dbReference>
<keyword evidence="3" id="KW-0805">Transcription regulation</keyword>
<dbReference type="InterPro" id="IPR003018">
    <property type="entry name" value="GAF"/>
</dbReference>
<dbReference type="InterPro" id="IPR029016">
    <property type="entry name" value="GAF-like_dom_sf"/>
</dbReference>
<keyword evidence="8" id="KW-1185">Reference proteome</keyword>
<dbReference type="InterPro" id="IPR025943">
    <property type="entry name" value="Sigma_54_int_dom_ATP-bd_2"/>
</dbReference>
<keyword evidence="1" id="KW-0547">Nucleotide-binding</keyword>
<organism evidence="7 8">
    <name type="scientific">Geobacter argillaceus</name>
    <dbReference type="NCBI Taxonomy" id="345631"/>
    <lineage>
        <taxon>Bacteria</taxon>
        <taxon>Pseudomonadati</taxon>
        <taxon>Thermodesulfobacteriota</taxon>
        <taxon>Desulfuromonadia</taxon>
        <taxon>Geobacterales</taxon>
        <taxon>Geobacteraceae</taxon>
        <taxon>Geobacter</taxon>
    </lineage>
</organism>
<dbReference type="Pfam" id="PF25601">
    <property type="entry name" value="AAA_lid_14"/>
    <property type="match status" value="1"/>
</dbReference>
<reference evidence="7 8" key="1">
    <citation type="submission" date="2019-07" db="EMBL/GenBank/DDBJ databases">
        <title>Genomic Encyclopedia of Archaeal and Bacterial Type Strains, Phase II (KMG-II): from individual species to whole genera.</title>
        <authorList>
            <person name="Goeker M."/>
        </authorList>
    </citation>
    <scope>NUCLEOTIDE SEQUENCE [LARGE SCALE GENOMIC DNA]</scope>
    <source>
        <strain evidence="7 8">ATCC BAA-1139</strain>
    </source>
</reference>
<dbReference type="PROSITE" id="PS00688">
    <property type="entry name" value="SIGMA54_INTERACT_3"/>
    <property type="match status" value="1"/>
</dbReference>
<dbReference type="PROSITE" id="PS00676">
    <property type="entry name" value="SIGMA54_INTERACT_2"/>
    <property type="match status" value="1"/>
</dbReference>
<dbReference type="Gene3D" id="3.30.450.40">
    <property type="match status" value="1"/>
</dbReference>
<proteinExistence type="predicted"/>
<dbReference type="Pfam" id="PF00158">
    <property type="entry name" value="Sigma54_activat"/>
    <property type="match status" value="1"/>
</dbReference>
<accession>A0A562V051</accession>
<sequence length="655" mass="71624">MSWSAGSRVVNAVDTKSRFLAGESLPIDLLPEVISRSWQRCVDRRVSVERQAREIPVVSTGALPGFRERSRRLIVHSEPVMEQLHEQISGTSSVVVLTDATGVVLHSVGDTDFVEKAQQVTLQPGGIWTEEANGTNAIGTALVEHIPIAVHSTEHFITINQFLTCSAAPIFDPLGRMLGVLDVSSDSATYQRHTMALVRMSAQMIENQFFAHECNDEILIHFHLRPEFIGTLYEGIAVFSPDGRFVAGNRSALVQLGLNRYDAEKRDIGSIFDLTLAGLLEQAGVLPQPVIKLRLRSGVELFGRVKFGASVSPITYLPIRSPEAAGRVSGTETSSGSLAELDLGDPAMGAAIRKARKIIGHDIPLMIEGESGSGKEMFARAFHADGPRYKGPFVALNCAAIPEGLIESELFGYREGAFTGARRTGSIGKIQQADGGTLFLDEIGDMPLSMQARLLRVLQDRTVTPLGGTKSLPIDVRIVCATNRRLRDEVAAGRFREDLYYRLNGLLVTLPSLRAREDRLALAASILRTLAQGDDSVGFSPFVIDLFSRHDWPGNIRQLSNVIRTALALREDEFEISVEHLPEDFLEQAGEQAVCRNQQGRGGDDGTGRLEEFEAAVIRDVLRECNGNVSAAARKLGVSRSTLYRKSKESSEPFL</sequence>
<dbReference type="SUPFAM" id="SSF52540">
    <property type="entry name" value="P-loop containing nucleoside triphosphate hydrolases"/>
    <property type="match status" value="1"/>
</dbReference>
<dbReference type="InterPro" id="IPR003593">
    <property type="entry name" value="AAA+_ATPase"/>
</dbReference>
<evidence type="ECO:0000256" key="2">
    <source>
        <dbReference type="ARBA" id="ARBA00022840"/>
    </source>
</evidence>
<dbReference type="InterPro" id="IPR027417">
    <property type="entry name" value="P-loop_NTPase"/>
</dbReference>
<comment type="caution">
    <text evidence="7">The sequence shown here is derived from an EMBL/GenBank/DDBJ whole genome shotgun (WGS) entry which is preliminary data.</text>
</comment>
<dbReference type="Gene3D" id="1.10.8.60">
    <property type="match status" value="1"/>
</dbReference>
<evidence type="ECO:0000256" key="3">
    <source>
        <dbReference type="ARBA" id="ARBA00023015"/>
    </source>
</evidence>
<dbReference type="InterPro" id="IPR025944">
    <property type="entry name" value="Sigma_54_int_dom_CS"/>
</dbReference>
<dbReference type="PANTHER" id="PTHR32071">
    <property type="entry name" value="TRANSCRIPTIONAL REGULATORY PROTEIN"/>
    <property type="match status" value="1"/>
</dbReference>
<dbReference type="SUPFAM" id="SSF55781">
    <property type="entry name" value="GAF domain-like"/>
    <property type="match status" value="1"/>
</dbReference>
<evidence type="ECO:0000256" key="4">
    <source>
        <dbReference type="ARBA" id="ARBA00023125"/>
    </source>
</evidence>
<evidence type="ECO:0000256" key="5">
    <source>
        <dbReference type="ARBA" id="ARBA00023163"/>
    </source>
</evidence>
<dbReference type="PANTHER" id="PTHR32071:SF77">
    <property type="entry name" value="TRANSCRIPTIONAL REGULATORY PROTEIN"/>
    <property type="match status" value="1"/>
</dbReference>
<dbReference type="Gene3D" id="1.10.10.60">
    <property type="entry name" value="Homeodomain-like"/>
    <property type="match status" value="1"/>
</dbReference>
<evidence type="ECO:0000256" key="1">
    <source>
        <dbReference type="ARBA" id="ARBA00022741"/>
    </source>
</evidence>
<feature type="domain" description="Sigma-54 factor interaction" evidence="6">
    <location>
        <begin position="341"/>
        <end position="568"/>
    </location>
</feature>
<dbReference type="OrthoDB" id="9814761at2"/>
<keyword evidence="4" id="KW-0238">DNA-binding</keyword>
<dbReference type="Gene3D" id="3.40.50.300">
    <property type="entry name" value="P-loop containing nucleotide triphosphate hydrolases"/>
    <property type="match status" value="1"/>
</dbReference>
<dbReference type="GO" id="GO:0006355">
    <property type="term" value="P:regulation of DNA-templated transcription"/>
    <property type="evidence" value="ECO:0007669"/>
    <property type="project" value="InterPro"/>
</dbReference>
<dbReference type="Pfam" id="PF02954">
    <property type="entry name" value="HTH_8"/>
    <property type="match status" value="1"/>
</dbReference>
<dbReference type="InterPro" id="IPR002197">
    <property type="entry name" value="HTH_Fis"/>
</dbReference>
<dbReference type="PROSITE" id="PS00675">
    <property type="entry name" value="SIGMA54_INTERACT_1"/>
    <property type="match status" value="1"/>
</dbReference>
<evidence type="ECO:0000313" key="8">
    <source>
        <dbReference type="Proteomes" id="UP000319449"/>
    </source>
</evidence>
<dbReference type="SUPFAM" id="SSF46689">
    <property type="entry name" value="Homeodomain-like"/>
    <property type="match status" value="1"/>
</dbReference>
<dbReference type="AlphaFoldDB" id="A0A562V051"/>
<dbReference type="InterPro" id="IPR025662">
    <property type="entry name" value="Sigma_54_int_dom_ATP-bd_1"/>
</dbReference>